<gene>
    <name evidence="1" type="ORF">GCM10007940_16510</name>
</gene>
<protein>
    <recommendedName>
        <fullName evidence="3">DUF3575 domain-containing protein</fullName>
    </recommendedName>
</protein>
<reference evidence="1" key="2">
    <citation type="submission" date="2023-01" db="EMBL/GenBank/DDBJ databases">
        <title>Draft genome sequence of Portibacter lacus strain NBRC 108769.</title>
        <authorList>
            <person name="Sun Q."/>
            <person name="Mori K."/>
        </authorList>
    </citation>
    <scope>NUCLEOTIDE SEQUENCE</scope>
    <source>
        <strain evidence="1">NBRC 108769</strain>
    </source>
</reference>
<proteinExistence type="predicted"/>
<dbReference type="InterPro" id="IPR021958">
    <property type="entry name" value="DUF3575"/>
</dbReference>
<dbReference type="Pfam" id="PF12099">
    <property type="entry name" value="DUF3575"/>
    <property type="match status" value="1"/>
</dbReference>
<accession>A0AA37WCV9</accession>
<name>A0AA37WCV9_9BACT</name>
<evidence type="ECO:0000313" key="2">
    <source>
        <dbReference type="Proteomes" id="UP001156666"/>
    </source>
</evidence>
<sequence length="248" mass="27645">MKKITLIMIGCLMGIISMEAQQSAVKLGLGGLFVTAPNLRFEQAVGDRMSFQITGSYKFPTTISSDIVEDAFSFTDPKISGFAIIPEFRFYFGKAKAGTIEGFYLAPYLKYHKYGTKTVTSFNYINPQNEVVPLSPELSLDLATIGGGLQIGYHWIFGEHFSLDWHFLGLGGDAHRIKLKYDFEKDGLDLKDVARYIRDEYNTENPDNQLEISDADIDDLPINGNQIKASLPFAFIGFRAGLSIGYAF</sequence>
<dbReference type="RefSeq" id="WP_235290785.1">
    <property type="nucleotide sequence ID" value="NZ_BSOH01000007.1"/>
</dbReference>
<dbReference type="AlphaFoldDB" id="A0AA37WCV9"/>
<organism evidence="1 2">
    <name type="scientific">Portibacter lacus</name>
    <dbReference type="NCBI Taxonomy" id="1099794"/>
    <lineage>
        <taxon>Bacteria</taxon>
        <taxon>Pseudomonadati</taxon>
        <taxon>Bacteroidota</taxon>
        <taxon>Saprospiria</taxon>
        <taxon>Saprospirales</taxon>
        <taxon>Haliscomenobacteraceae</taxon>
        <taxon>Portibacter</taxon>
    </lineage>
</organism>
<dbReference type="EMBL" id="BSOH01000007">
    <property type="protein sequence ID" value="GLR17036.1"/>
    <property type="molecule type" value="Genomic_DNA"/>
</dbReference>
<evidence type="ECO:0008006" key="3">
    <source>
        <dbReference type="Google" id="ProtNLM"/>
    </source>
</evidence>
<dbReference type="Proteomes" id="UP001156666">
    <property type="component" value="Unassembled WGS sequence"/>
</dbReference>
<keyword evidence="2" id="KW-1185">Reference proteome</keyword>
<comment type="caution">
    <text evidence="1">The sequence shown here is derived from an EMBL/GenBank/DDBJ whole genome shotgun (WGS) entry which is preliminary data.</text>
</comment>
<evidence type="ECO:0000313" key="1">
    <source>
        <dbReference type="EMBL" id="GLR17036.1"/>
    </source>
</evidence>
<reference evidence="1" key="1">
    <citation type="journal article" date="2014" name="Int. J. Syst. Evol. Microbiol.">
        <title>Complete genome sequence of Corynebacterium casei LMG S-19264T (=DSM 44701T), isolated from a smear-ripened cheese.</title>
        <authorList>
            <consortium name="US DOE Joint Genome Institute (JGI-PGF)"/>
            <person name="Walter F."/>
            <person name="Albersmeier A."/>
            <person name="Kalinowski J."/>
            <person name="Ruckert C."/>
        </authorList>
    </citation>
    <scope>NUCLEOTIDE SEQUENCE</scope>
    <source>
        <strain evidence="1">NBRC 108769</strain>
    </source>
</reference>